<feature type="domain" description="FAS1-like dehydratase" evidence="1">
    <location>
        <begin position="68"/>
        <end position="131"/>
    </location>
</feature>
<dbReference type="InterPro" id="IPR052741">
    <property type="entry name" value="Mitochondrial_HTD2"/>
</dbReference>
<evidence type="ECO:0000313" key="2">
    <source>
        <dbReference type="EMBL" id="RCL84635.1"/>
    </source>
</evidence>
<proteinExistence type="predicted"/>
<dbReference type="SUPFAM" id="SSF54637">
    <property type="entry name" value="Thioesterase/thiol ester dehydrase-isomerase"/>
    <property type="match status" value="2"/>
</dbReference>
<gene>
    <name evidence="2" type="ORF">DBW64_03015</name>
</gene>
<comment type="caution">
    <text evidence="2">The sequence shown here is derived from an EMBL/GenBank/DDBJ whole genome shotgun (WGS) entry which is preliminary data.</text>
</comment>
<dbReference type="Gene3D" id="3.10.129.10">
    <property type="entry name" value="Hotdog Thioesterase"/>
    <property type="match status" value="2"/>
</dbReference>
<dbReference type="EMBL" id="QOQK01000010">
    <property type="protein sequence ID" value="RCL84635.1"/>
    <property type="molecule type" value="Genomic_DNA"/>
</dbReference>
<dbReference type="PANTHER" id="PTHR28152">
    <property type="entry name" value="HYDROXYACYL-THIOESTER DEHYDRATASE TYPE 2, MITOCHONDRIAL"/>
    <property type="match status" value="1"/>
</dbReference>
<dbReference type="Pfam" id="PF13452">
    <property type="entry name" value="FAS1_DH_region"/>
    <property type="match status" value="1"/>
</dbReference>
<dbReference type="InterPro" id="IPR029069">
    <property type="entry name" value="HotDog_dom_sf"/>
</dbReference>
<evidence type="ECO:0000259" key="1">
    <source>
        <dbReference type="Pfam" id="PF13452"/>
    </source>
</evidence>
<sequence>MSQSLSVKTDDVLTASMVARMYATMDWDVPENGLETGAPSPLNSYLMLCLDLIKNDQLRPDGLAYEDEALPFIDLPRRVWGGGSLKFINPLRIGDKVSRTNKIIDQKNKSGSMGEMTFVDLMNDYYVDGVHCLSEELTLIYLPERLELADVPEKSAASRPPCDYAQSVSFSPHQLFRFSAITFNAHRIHFDPQHAQQVEAYPDQVVHGPIQTSIVLNCWQQNNPGKSLKHIKLRCNGSAMVNQTLHVQGVRDDGGDHLAVYNNHGEELYTAQVLEAY</sequence>
<dbReference type="InterPro" id="IPR039569">
    <property type="entry name" value="FAS1-like_DH_region"/>
</dbReference>
<name>A0A368EJF8_9PROT</name>
<accession>A0A368EJF8</accession>
<organism evidence="2 3">
    <name type="scientific">PS1 clade bacterium</name>
    <dbReference type="NCBI Taxonomy" id="2175152"/>
    <lineage>
        <taxon>Bacteria</taxon>
        <taxon>Pseudomonadati</taxon>
        <taxon>Pseudomonadota</taxon>
        <taxon>Alphaproteobacteria</taxon>
        <taxon>PS1 clade</taxon>
    </lineage>
</organism>
<reference evidence="2 3" key="1">
    <citation type="journal article" date="2018" name="Microbiome">
        <title>Fine metagenomic profile of the Mediterranean stratified and mixed water columns revealed by assembly and recruitment.</title>
        <authorList>
            <person name="Haro-Moreno J.M."/>
            <person name="Lopez-Perez M."/>
            <person name="De La Torre J.R."/>
            <person name="Picazo A."/>
            <person name="Camacho A."/>
            <person name="Rodriguez-Valera F."/>
        </authorList>
    </citation>
    <scope>NUCLEOTIDE SEQUENCE [LARGE SCALE GENOMIC DNA]</scope>
    <source>
        <strain evidence="2">MED-G50</strain>
    </source>
</reference>
<dbReference type="GO" id="GO:0019171">
    <property type="term" value="F:(3R)-hydroxyacyl-[acyl-carrier-protein] dehydratase activity"/>
    <property type="evidence" value="ECO:0007669"/>
    <property type="project" value="TreeGrafter"/>
</dbReference>
<protein>
    <recommendedName>
        <fullName evidence="1">FAS1-like dehydratase domain-containing protein</fullName>
    </recommendedName>
</protein>
<dbReference type="AlphaFoldDB" id="A0A368EJF8"/>
<dbReference type="PANTHER" id="PTHR28152:SF1">
    <property type="entry name" value="HYDROXYACYL-THIOESTER DEHYDRATASE TYPE 2, MITOCHONDRIAL"/>
    <property type="match status" value="1"/>
</dbReference>
<dbReference type="Proteomes" id="UP000252289">
    <property type="component" value="Unassembled WGS sequence"/>
</dbReference>
<evidence type="ECO:0000313" key="3">
    <source>
        <dbReference type="Proteomes" id="UP000252289"/>
    </source>
</evidence>